<dbReference type="OrthoDB" id="3454835at2759"/>
<evidence type="ECO:0000256" key="1">
    <source>
        <dbReference type="ARBA" id="ARBA00005986"/>
    </source>
</evidence>
<evidence type="ECO:0000313" key="3">
    <source>
        <dbReference type="EMBL" id="KAJ5088061.1"/>
    </source>
</evidence>
<name>A0A9W9EUG1_9EURO</name>
<dbReference type="Gene3D" id="3.30.70.100">
    <property type="match status" value="1"/>
</dbReference>
<dbReference type="AlphaFoldDB" id="A0A9W9EUG1"/>
<evidence type="ECO:0000259" key="2">
    <source>
        <dbReference type="Pfam" id="PF07110"/>
    </source>
</evidence>
<dbReference type="GO" id="GO:0016491">
    <property type="term" value="F:oxidoreductase activity"/>
    <property type="evidence" value="ECO:0007669"/>
    <property type="project" value="InterPro"/>
</dbReference>
<dbReference type="EMBL" id="JAPQKH010000007">
    <property type="protein sequence ID" value="KAJ5088061.1"/>
    <property type="molecule type" value="Genomic_DNA"/>
</dbReference>
<gene>
    <name evidence="3" type="ORF">N7456_011677</name>
</gene>
<comment type="similarity">
    <text evidence="1">Belongs to the tpcK family.</text>
</comment>
<sequence>MSSSSISPVKVIIFAKRKEGMTKEEFSEYWRGPHAEYFLALPVVKRRCLKYEQYHEGIDDRSKTEDALSFPQSGWDGVAFVTFDSREGAAEVFNDPAFKELAATDSPKFLAQPDVSLYMMVVGNPEVRYDAEATQ</sequence>
<reference evidence="3" key="2">
    <citation type="journal article" date="2023" name="IMA Fungus">
        <title>Comparative genomic study of the Penicillium genus elucidates a diverse pangenome and 15 lateral gene transfer events.</title>
        <authorList>
            <person name="Petersen C."/>
            <person name="Sorensen T."/>
            <person name="Nielsen M.R."/>
            <person name="Sondergaard T.E."/>
            <person name="Sorensen J.L."/>
            <person name="Fitzpatrick D.A."/>
            <person name="Frisvad J.C."/>
            <person name="Nielsen K.L."/>
        </authorList>
    </citation>
    <scope>NUCLEOTIDE SEQUENCE</scope>
    <source>
        <strain evidence="3">IBT 30069</strain>
    </source>
</reference>
<organism evidence="3 4">
    <name type="scientific">Penicillium angulare</name>
    <dbReference type="NCBI Taxonomy" id="116970"/>
    <lineage>
        <taxon>Eukaryota</taxon>
        <taxon>Fungi</taxon>
        <taxon>Dikarya</taxon>
        <taxon>Ascomycota</taxon>
        <taxon>Pezizomycotina</taxon>
        <taxon>Eurotiomycetes</taxon>
        <taxon>Eurotiomycetidae</taxon>
        <taxon>Eurotiales</taxon>
        <taxon>Aspergillaceae</taxon>
        <taxon>Penicillium</taxon>
    </lineage>
</organism>
<dbReference type="InterPro" id="IPR011008">
    <property type="entry name" value="Dimeric_a/b-barrel"/>
</dbReference>
<keyword evidence="4" id="KW-1185">Reference proteome</keyword>
<dbReference type="InterPro" id="IPR009799">
    <property type="entry name" value="EthD_dom"/>
</dbReference>
<dbReference type="SUPFAM" id="SSF54909">
    <property type="entry name" value="Dimeric alpha+beta barrel"/>
    <property type="match status" value="1"/>
</dbReference>
<dbReference type="Proteomes" id="UP001149165">
    <property type="component" value="Unassembled WGS sequence"/>
</dbReference>
<protein>
    <recommendedName>
        <fullName evidence="2">EthD domain-containing protein</fullName>
    </recommendedName>
</protein>
<evidence type="ECO:0000313" key="4">
    <source>
        <dbReference type="Proteomes" id="UP001149165"/>
    </source>
</evidence>
<reference evidence="3" key="1">
    <citation type="submission" date="2022-11" db="EMBL/GenBank/DDBJ databases">
        <authorList>
            <person name="Petersen C."/>
        </authorList>
    </citation>
    <scope>NUCLEOTIDE SEQUENCE</scope>
    <source>
        <strain evidence="3">IBT 30069</strain>
    </source>
</reference>
<comment type="caution">
    <text evidence="3">The sequence shown here is derived from an EMBL/GenBank/DDBJ whole genome shotgun (WGS) entry which is preliminary data.</text>
</comment>
<proteinExistence type="inferred from homology"/>
<dbReference type="Pfam" id="PF07110">
    <property type="entry name" value="EthD"/>
    <property type="match status" value="1"/>
</dbReference>
<feature type="domain" description="EthD" evidence="2">
    <location>
        <begin position="18"/>
        <end position="111"/>
    </location>
</feature>
<accession>A0A9W9EUG1</accession>